<dbReference type="InterPro" id="IPR039111">
    <property type="entry name" value="STAP1/STAP2"/>
</dbReference>
<sequence length="175" mass="19180">MLLTIETKSHYVAQAGLELLASSDPPTLASQSVGIIDMSHCTWPTLGKFLNPSKPHFSPIIKGKDGNIFPAKFLSDALTELRLCTQNTRCLTRHRAGGLSVTSSTWSVESSIPTHLSSLPSTPLPFRGTKLLVVLSIPTPCLTEHFLHLLIISSRNWLLFLLGRQPDCISQLPLQ</sequence>
<dbReference type="PRINTS" id="PR02045">
    <property type="entry name" value="F138DOMAIN"/>
</dbReference>
<dbReference type="CTD" id="619439"/>
<dbReference type="GeneID" id="619439"/>
<dbReference type="KEGG" id="ptr:619439"/>
<reference evidence="1" key="1">
    <citation type="journal article" date="2004" name="Genomics">
        <title>Diverse fates of paralogs following segmental duplication of telomeric genes.</title>
        <authorList>
            <person name="Wong A."/>
            <person name="Vallender E.J."/>
            <person name="Heretis K."/>
            <person name="Ilkin Y."/>
            <person name="Lahn B.T."/>
            <person name="Lese Martin C."/>
            <person name="Ledbetter D.H."/>
        </authorList>
    </citation>
    <scope>NUCLEOTIDE SEQUENCE</scope>
</reference>
<accession>Q6VEP8</accession>
<dbReference type="PANTHER" id="PTHR16186">
    <property type="entry name" value="SIGNAL-TRANSDUCING ADAPTOR PROTEIN-RELATED"/>
    <property type="match status" value="1"/>
</dbReference>
<dbReference type="AlphaFoldDB" id="Q6VEP8"/>
<protein>
    <submittedName>
        <fullName evidence="1">F379 retina specific protein</fullName>
    </submittedName>
</protein>
<gene>
    <name evidence="1" type="primary">F379</name>
</gene>
<organism evidence="1">
    <name type="scientific">Pan troglodytes</name>
    <name type="common">Chimpanzee</name>
    <dbReference type="NCBI Taxonomy" id="9598"/>
    <lineage>
        <taxon>Eukaryota</taxon>
        <taxon>Metazoa</taxon>
        <taxon>Chordata</taxon>
        <taxon>Craniata</taxon>
        <taxon>Vertebrata</taxon>
        <taxon>Euteleostomi</taxon>
        <taxon>Mammalia</taxon>
        <taxon>Eutheria</taxon>
        <taxon>Euarchontoglires</taxon>
        <taxon>Primates</taxon>
        <taxon>Haplorrhini</taxon>
        <taxon>Catarrhini</taxon>
        <taxon>Hominidae</taxon>
        <taxon>Pan</taxon>
    </lineage>
</organism>
<proteinExistence type="evidence at transcript level"/>
<dbReference type="RefSeq" id="NP_001029271.1">
    <property type="nucleotide sequence ID" value="NM_001034099.1"/>
</dbReference>
<dbReference type="PRINTS" id="PR02046">
    <property type="entry name" value="FAM138ABCDF"/>
</dbReference>
<dbReference type="PANTHER" id="PTHR16186:SF12">
    <property type="entry name" value="F379 RETINA SPECIFIC PROTEIN"/>
    <property type="match status" value="1"/>
</dbReference>
<dbReference type="EMBL" id="AY341941">
    <property type="protein sequence ID" value="AAQ76854.1"/>
    <property type="molecule type" value="mRNA"/>
</dbReference>
<dbReference type="GO" id="GO:0035591">
    <property type="term" value="F:signaling adaptor activity"/>
    <property type="evidence" value="ECO:0007669"/>
    <property type="project" value="InterPro"/>
</dbReference>
<name>Q6VEP8_PANTR</name>
<evidence type="ECO:0000313" key="1">
    <source>
        <dbReference type="EMBL" id="AAQ76858.1"/>
    </source>
</evidence>
<dbReference type="InterPro" id="IPR023245">
    <property type="entry name" value="FAM138"/>
</dbReference>
<dbReference type="EMBL" id="AY341945">
    <property type="protein sequence ID" value="AAQ76858.1"/>
    <property type="molecule type" value="mRNA"/>
</dbReference>